<dbReference type="Proteomes" id="UP000232722">
    <property type="component" value="Unassembled WGS sequence"/>
</dbReference>
<protein>
    <submittedName>
        <fullName evidence="1">Uncharacterized protein</fullName>
    </submittedName>
</protein>
<comment type="caution">
    <text evidence="1">The sequence shown here is derived from an EMBL/GenBank/DDBJ whole genome shotgun (WGS) entry which is preliminary data.</text>
</comment>
<dbReference type="VEuPathDB" id="FungiDB:FUN_024582"/>
<dbReference type="AlphaFoldDB" id="A0A2I1EQA1"/>
<organism evidence="1 2">
    <name type="scientific">Rhizophagus irregularis</name>
    <dbReference type="NCBI Taxonomy" id="588596"/>
    <lineage>
        <taxon>Eukaryota</taxon>
        <taxon>Fungi</taxon>
        <taxon>Fungi incertae sedis</taxon>
        <taxon>Mucoromycota</taxon>
        <taxon>Glomeromycotina</taxon>
        <taxon>Glomeromycetes</taxon>
        <taxon>Glomerales</taxon>
        <taxon>Glomeraceae</taxon>
        <taxon>Rhizophagus</taxon>
    </lineage>
</organism>
<dbReference type="OrthoDB" id="2303241at2759"/>
<reference evidence="1 2" key="1">
    <citation type="submission" date="2016-04" db="EMBL/GenBank/DDBJ databases">
        <title>Genome analyses suggest a sexual origin of heterokaryosis in a supposedly ancient asexual fungus.</title>
        <authorList>
            <person name="Ropars J."/>
            <person name="Sedzielewska K."/>
            <person name="Noel J."/>
            <person name="Charron P."/>
            <person name="Farinelli L."/>
            <person name="Marton T."/>
            <person name="Kruger M."/>
            <person name="Pelin A."/>
            <person name="Brachmann A."/>
            <person name="Corradi N."/>
        </authorList>
    </citation>
    <scope>NUCLEOTIDE SEQUENCE [LARGE SCALE GENOMIC DNA]</scope>
    <source>
        <strain evidence="1 2">A5</strain>
    </source>
</reference>
<sequence>MGHLYIEEISSYTQQFSKKFRQRILIFHPLERLFIYASTLNTIFSTILISNILNYQLDGLINISDLVFYMTVPSLIIGSFFVIYFQFFVYFVIFIVSNIFPILLYYNLIQFLSGLCEPIFCLEPGVTLFRSSYLLLAFSILFEVGYIYIGYEIWRKGEEEEEKENIIFDLSLLKRRRRRRRKENIIFDLSFKEKKKKI</sequence>
<dbReference type="EMBL" id="LLXJ01002279">
    <property type="protein sequence ID" value="PKB99229.1"/>
    <property type="molecule type" value="Genomic_DNA"/>
</dbReference>
<accession>A0A2I1EQA1</accession>
<dbReference type="VEuPathDB" id="FungiDB:RhiirA1_444441"/>
<gene>
    <name evidence="1" type="ORF">RhiirA5_505814</name>
</gene>
<evidence type="ECO:0000313" key="1">
    <source>
        <dbReference type="EMBL" id="PKB99229.1"/>
    </source>
</evidence>
<dbReference type="VEuPathDB" id="FungiDB:RhiirFUN_004129"/>
<proteinExistence type="predicted"/>
<name>A0A2I1EQA1_9GLOM</name>
<evidence type="ECO:0000313" key="2">
    <source>
        <dbReference type="Proteomes" id="UP000232722"/>
    </source>
</evidence>
<reference evidence="1 2" key="2">
    <citation type="submission" date="2017-09" db="EMBL/GenBank/DDBJ databases">
        <title>Extensive intraspecific genome diversity in a model arbuscular mycorrhizal fungus.</title>
        <authorList>
            <person name="Chen E.C."/>
            <person name="Morin E."/>
            <person name="Beaudet D."/>
            <person name="Noel J."/>
            <person name="Ndikumana S."/>
            <person name="Charron P."/>
            <person name="St-Onge C."/>
            <person name="Giorgi J."/>
            <person name="Grigoriev I.V."/>
            <person name="Roux C."/>
            <person name="Martin F.M."/>
            <person name="Corradi N."/>
        </authorList>
    </citation>
    <scope>NUCLEOTIDE SEQUENCE [LARGE SCALE GENOMIC DNA]</scope>
    <source>
        <strain evidence="1 2">A5</strain>
    </source>
</reference>